<protein>
    <submittedName>
        <fullName evidence="2">Uncharacterized protein</fullName>
    </submittedName>
</protein>
<dbReference type="Proteomes" id="UP000735302">
    <property type="component" value="Unassembled WGS sequence"/>
</dbReference>
<evidence type="ECO:0000256" key="1">
    <source>
        <dbReference type="SAM" id="MobiDB-lite"/>
    </source>
</evidence>
<name>A0AAV3Z9N2_9GAST</name>
<feature type="region of interest" description="Disordered" evidence="1">
    <location>
        <begin position="1"/>
        <end position="32"/>
    </location>
</feature>
<dbReference type="EMBL" id="BLXT01002115">
    <property type="protein sequence ID" value="GFN91236.1"/>
    <property type="molecule type" value="Genomic_DNA"/>
</dbReference>
<feature type="compositionally biased region" description="Basic and acidic residues" evidence="1">
    <location>
        <begin position="67"/>
        <end position="77"/>
    </location>
</feature>
<comment type="caution">
    <text evidence="2">The sequence shown here is derived from an EMBL/GenBank/DDBJ whole genome shotgun (WGS) entry which is preliminary data.</text>
</comment>
<dbReference type="AlphaFoldDB" id="A0AAV3Z9N2"/>
<proteinExistence type="predicted"/>
<evidence type="ECO:0000313" key="3">
    <source>
        <dbReference type="Proteomes" id="UP000735302"/>
    </source>
</evidence>
<gene>
    <name evidence="2" type="ORF">PoB_001774200</name>
</gene>
<evidence type="ECO:0000313" key="2">
    <source>
        <dbReference type="EMBL" id="GFN91236.1"/>
    </source>
</evidence>
<feature type="compositionally biased region" description="Basic residues" evidence="1">
    <location>
        <begin position="7"/>
        <end position="25"/>
    </location>
</feature>
<feature type="region of interest" description="Disordered" evidence="1">
    <location>
        <begin position="57"/>
        <end position="84"/>
    </location>
</feature>
<accession>A0AAV3Z9N2</accession>
<reference evidence="2 3" key="1">
    <citation type="journal article" date="2021" name="Elife">
        <title>Chloroplast acquisition without the gene transfer in kleptoplastic sea slugs, Plakobranchus ocellatus.</title>
        <authorList>
            <person name="Maeda T."/>
            <person name="Takahashi S."/>
            <person name="Yoshida T."/>
            <person name="Shimamura S."/>
            <person name="Takaki Y."/>
            <person name="Nagai Y."/>
            <person name="Toyoda A."/>
            <person name="Suzuki Y."/>
            <person name="Arimoto A."/>
            <person name="Ishii H."/>
            <person name="Satoh N."/>
            <person name="Nishiyama T."/>
            <person name="Hasebe M."/>
            <person name="Maruyama T."/>
            <person name="Minagawa J."/>
            <person name="Obokata J."/>
            <person name="Shigenobu S."/>
        </authorList>
    </citation>
    <scope>NUCLEOTIDE SEQUENCE [LARGE SCALE GENOMIC DNA]</scope>
</reference>
<keyword evidence="3" id="KW-1185">Reference proteome</keyword>
<organism evidence="2 3">
    <name type="scientific">Plakobranchus ocellatus</name>
    <dbReference type="NCBI Taxonomy" id="259542"/>
    <lineage>
        <taxon>Eukaryota</taxon>
        <taxon>Metazoa</taxon>
        <taxon>Spiralia</taxon>
        <taxon>Lophotrochozoa</taxon>
        <taxon>Mollusca</taxon>
        <taxon>Gastropoda</taxon>
        <taxon>Heterobranchia</taxon>
        <taxon>Euthyneura</taxon>
        <taxon>Panpulmonata</taxon>
        <taxon>Sacoglossa</taxon>
        <taxon>Placobranchoidea</taxon>
        <taxon>Plakobranchidae</taxon>
        <taxon>Plakobranchus</taxon>
    </lineage>
</organism>
<sequence>MSDYRIQRKGSSKKSSRGGRRRRSSVRSMGSYGAKDDVIIFHTIATNYRRRVEAMNETENSQVANEYVRHSSKENELHPAMAAG</sequence>